<dbReference type="Gene3D" id="3.40.50.1000">
    <property type="entry name" value="HAD superfamily/HAD-like"/>
    <property type="match status" value="1"/>
</dbReference>
<dbReference type="OrthoDB" id="9807630at2"/>
<evidence type="ECO:0000313" key="2">
    <source>
        <dbReference type="Proteomes" id="UP000029507"/>
    </source>
</evidence>
<name>A0A089LSX7_9BACL</name>
<dbReference type="GO" id="GO:0008967">
    <property type="term" value="F:phosphoglycolate phosphatase activity"/>
    <property type="evidence" value="ECO:0007669"/>
    <property type="project" value="TreeGrafter"/>
</dbReference>
<dbReference type="SFLD" id="SFLDG01135">
    <property type="entry name" value="C1.5.6:_HAD__Beta-PGM__Phospha"/>
    <property type="match status" value="1"/>
</dbReference>
<dbReference type="PANTHER" id="PTHR43434:SF26">
    <property type="entry name" value="PYROPHOSPHATASE PPAX"/>
    <property type="match status" value="1"/>
</dbReference>
<dbReference type="InterPro" id="IPR006439">
    <property type="entry name" value="HAD-SF_hydro_IA"/>
</dbReference>
<dbReference type="SFLD" id="SFLDS00003">
    <property type="entry name" value="Haloacid_Dehalogenase"/>
    <property type="match status" value="1"/>
</dbReference>
<evidence type="ECO:0000313" key="1">
    <source>
        <dbReference type="EMBL" id="AIQ63992.1"/>
    </source>
</evidence>
<protein>
    <submittedName>
        <fullName evidence="1">HAD family hydrolase</fullName>
    </submittedName>
</protein>
<dbReference type="PANTHER" id="PTHR43434">
    <property type="entry name" value="PHOSPHOGLYCOLATE PHOSPHATASE"/>
    <property type="match status" value="1"/>
</dbReference>
<organism evidence="1 2">
    <name type="scientific">Paenibacillus stellifer</name>
    <dbReference type="NCBI Taxonomy" id="169760"/>
    <lineage>
        <taxon>Bacteria</taxon>
        <taxon>Bacillati</taxon>
        <taxon>Bacillota</taxon>
        <taxon>Bacilli</taxon>
        <taxon>Bacillales</taxon>
        <taxon>Paenibacillaceae</taxon>
        <taxon>Paenibacillus</taxon>
    </lineage>
</organism>
<dbReference type="InterPro" id="IPR041492">
    <property type="entry name" value="HAD_2"/>
</dbReference>
<dbReference type="InterPro" id="IPR023214">
    <property type="entry name" value="HAD_sf"/>
</dbReference>
<dbReference type="NCBIfam" id="TIGR01549">
    <property type="entry name" value="HAD-SF-IA-v1"/>
    <property type="match status" value="1"/>
</dbReference>
<dbReference type="GO" id="GO:0006281">
    <property type="term" value="P:DNA repair"/>
    <property type="evidence" value="ECO:0007669"/>
    <property type="project" value="TreeGrafter"/>
</dbReference>
<dbReference type="InterPro" id="IPR050155">
    <property type="entry name" value="HAD-like_hydrolase_sf"/>
</dbReference>
<gene>
    <name evidence="1" type="ORF">PSTEL_13735</name>
</gene>
<proteinExistence type="predicted"/>
<keyword evidence="2" id="KW-1185">Reference proteome</keyword>
<dbReference type="InterPro" id="IPR036412">
    <property type="entry name" value="HAD-like_sf"/>
</dbReference>
<dbReference type="AlphaFoldDB" id="A0A089LSX7"/>
<dbReference type="InterPro" id="IPR023198">
    <property type="entry name" value="PGP-like_dom2"/>
</dbReference>
<dbReference type="HOGENOM" id="CLU_045011_19_3_9"/>
<dbReference type="SFLD" id="SFLDG01129">
    <property type="entry name" value="C1.5:_HAD__Beta-PGM__Phosphata"/>
    <property type="match status" value="1"/>
</dbReference>
<dbReference type="RefSeq" id="WP_038695924.1">
    <property type="nucleotide sequence ID" value="NZ_CP009286.1"/>
</dbReference>
<sequence>MYNTVIFDVDGTLIDTEKAIMKALQKMLVTDYGREMTRDELIFVFGIPGSVSLPMLGIEDPQRAQISWNKWIQKYWDLAKIYDGIVPLLEGIKGKGAKAGVVTSKNAQELKDDFIPFGLAGYMDCLICASDTEKHKPNPEPLLKFIERTGADPQKSIYIGDTVYDYRCARDAGIDFGLAVWGCTNKDGIEATYEFNRPEDILELVSAGGA</sequence>
<dbReference type="Pfam" id="PF13419">
    <property type="entry name" value="HAD_2"/>
    <property type="match status" value="1"/>
</dbReference>
<dbReference type="Gene3D" id="1.10.150.240">
    <property type="entry name" value="Putative phosphatase, domain 2"/>
    <property type="match status" value="1"/>
</dbReference>
<keyword evidence="1" id="KW-0378">Hydrolase</keyword>
<accession>A0A089LSX7</accession>
<dbReference type="STRING" id="169760.PSTEL_13735"/>
<dbReference type="SUPFAM" id="SSF56784">
    <property type="entry name" value="HAD-like"/>
    <property type="match status" value="1"/>
</dbReference>
<reference evidence="1 2" key="1">
    <citation type="submission" date="2014-08" db="EMBL/GenBank/DDBJ databases">
        <title>Comparative genomics of the Paenibacillus odorifer group.</title>
        <authorList>
            <person name="den Bakker H.C."/>
            <person name="Tsai Y.-C."/>
            <person name="Martin N."/>
            <person name="Korlach J."/>
            <person name="Wiedmann M."/>
        </authorList>
    </citation>
    <scope>NUCLEOTIDE SEQUENCE [LARGE SCALE GENOMIC DNA]</scope>
    <source>
        <strain evidence="1 2">DSM 14472</strain>
    </source>
</reference>
<dbReference type="Proteomes" id="UP000029507">
    <property type="component" value="Chromosome"/>
</dbReference>
<dbReference type="KEGG" id="pste:PSTEL_13735"/>
<dbReference type="GO" id="GO:0005829">
    <property type="term" value="C:cytosol"/>
    <property type="evidence" value="ECO:0007669"/>
    <property type="project" value="TreeGrafter"/>
</dbReference>
<dbReference type="EMBL" id="CP009286">
    <property type="protein sequence ID" value="AIQ63992.1"/>
    <property type="molecule type" value="Genomic_DNA"/>
</dbReference>